<dbReference type="GO" id="GO:0008270">
    <property type="term" value="F:zinc ion binding"/>
    <property type="evidence" value="ECO:0007669"/>
    <property type="project" value="UniProtKB-KW"/>
</dbReference>
<comment type="caution">
    <text evidence="8">The sequence shown here is derived from an EMBL/GenBank/DDBJ whole genome shotgun (WGS) entry which is preliminary data.</text>
</comment>
<dbReference type="SUPFAM" id="SSF57667">
    <property type="entry name" value="beta-beta-alpha zinc fingers"/>
    <property type="match status" value="1"/>
</dbReference>
<dbReference type="Proteomes" id="UP000266861">
    <property type="component" value="Unassembled WGS sequence"/>
</dbReference>
<dbReference type="Pfam" id="PF06220">
    <property type="entry name" value="zf-U1"/>
    <property type="match status" value="1"/>
</dbReference>
<keyword evidence="4" id="KW-0862">Zinc</keyword>
<protein>
    <recommendedName>
        <fullName evidence="7">Matrin-type domain-containing protein</fullName>
    </recommendedName>
</protein>
<dbReference type="PANTHER" id="PTHR13173">
    <property type="entry name" value="WW DOMAIN BINDING PROTEIN 4"/>
    <property type="match status" value="1"/>
</dbReference>
<gene>
    <name evidence="8" type="ORF">Glove_452g42</name>
    <name evidence="9" type="ORF">Glove_452g43</name>
</gene>
<dbReference type="Gene3D" id="3.30.160.60">
    <property type="entry name" value="Classic Zinc Finger"/>
    <property type="match status" value="1"/>
</dbReference>
<feature type="compositionally biased region" description="Acidic residues" evidence="6">
    <location>
        <begin position="222"/>
        <end position="233"/>
    </location>
</feature>
<evidence type="ECO:0000259" key="7">
    <source>
        <dbReference type="PROSITE" id="PS50171"/>
    </source>
</evidence>
<name>A0A397GR11_9GLOM</name>
<keyword evidence="5" id="KW-0539">Nucleus</keyword>
<organism evidence="8 10">
    <name type="scientific">Diversispora epigaea</name>
    <dbReference type="NCBI Taxonomy" id="1348612"/>
    <lineage>
        <taxon>Eukaryota</taxon>
        <taxon>Fungi</taxon>
        <taxon>Fungi incertae sedis</taxon>
        <taxon>Mucoromycota</taxon>
        <taxon>Glomeromycotina</taxon>
        <taxon>Glomeromycetes</taxon>
        <taxon>Diversisporales</taxon>
        <taxon>Diversisporaceae</taxon>
        <taxon>Diversispora</taxon>
    </lineage>
</organism>
<dbReference type="InterPro" id="IPR036236">
    <property type="entry name" value="Znf_C2H2_sf"/>
</dbReference>
<feature type="compositionally biased region" description="Low complexity" evidence="6">
    <location>
        <begin position="118"/>
        <end position="132"/>
    </location>
</feature>
<evidence type="ECO:0000256" key="1">
    <source>
        <dbReference type="ARBA" id="ARBA00004123"/>
    </source>
</evidence>
<dbReference type="InterPro" id="IPR013085">
    <property type="entry name" value="U1-CZ_Znf_C2H2"/>
</dbReference>
<proteinExistence type="predicted"/>
<evidence type="ECO:0000256" key="5">
    <source>
        <dbReference type="ARBA" id="ARBA00023242"/>
    </source>
</evidence>
<dbReference type="PROSITE" id="PS50171">
    <property type="entry name" value="ZF_MATRIN"/>
    <property type="match status" value="1"/>
</dbReference>
<dbReference type="EMBL" id="PQFF01000396">
    <property type="protein sequence ID" value="RHZ53017.1"/>
    <property type="molecule type" value="Genomic_DNA"/>
</dbReference>
<evidence type="ECO:0000313" key="9">
    <source>
        <dbReference type="EMBL" id="RHZ53018.1"/>
    </source>
</evidence>
<evidence type="ECO:0000256" key="4">
    <source>
        <dbReference type="ARBA" id="ARBA00022833"/>
    </source>
</evidence>
<comment type="subcellular location">
    <subcellularLocation>
        <location evidence="1">Nucleus</location>
    </subcellularLocation>
</comment>
<dbReference type="GO" id="GO:0003723">
    <property type="term" value="F:RNA binding"/>
    <property type="evidence" value="ECO:0007669"/>
    <property type="project" value="TreeGrafter"/>
</dbReference>
<feature type="region of interest" description="Disordered" evidence="6">
    <location>
        <begin position="101"/>
        <end position="175"/>
    </location>
</feature>
<keyword evidence="3" id="KW-0863">Zinc-finger</keyword>
<dbReference type="GO" id="GO:0071011">
    <property type="term" value="C:precatalytic spliceosome"/>
    <property type="evidence" value="ECO:0007669"/>
    <property type="project" value="TreeGrafter"/>
</dbReference>
<dbReference type="PANTHER" id="PTHR13173:SF10">
    <property type="entry name" value="WW DOMAIN-BINDING PROTEIN 4"/>
    <property type="match status" value="1"/>
</dbReference>
<dbReference type="STRING" id="1348612.A0A397GR11"/>
<evidence type="ECO:0000256" key="3">
    <source>
        <dbReference type="ARBA" id="ARBA00022771"/>
    </source>
</evidence>
<evidence type="ECO:0000313" key="8">
    <source>
        <dbReference type="EMBL" id="RHZ53017.1"/>
    </source>
</evidence>
<feature type="domain" description="Matrin-type" evidence="7">
    <location>
        <begin position="29"/>
        <end position="60"/>
    </location>
</feature>
<dbReference type="AlphaFoldDB" id="A0A397GR11"/>
<evidence type="ECO:0000256" key="2">
    <source>
        <dbReference type="ARBA" id="ARBA00022723"/>
    </source>
</evidence>
<dbReference type="InterPro" id="IPR003604">
    <property type="entry name" value="Matrin/U1-like-C_Znf_C2H2"/>
</dbReference>
<feature type="region of interest" description="Disordered" evidence="6">
    <location>
        <begin position="206"/>
        <end position="233"/>
    </location>
</feature>
<evidence type="ECO:0000256" key="6">
    <source>
        <dbReference type="SAM" id="MobiDB-lite"/>
    </source>
</evidence>
<accession>A0A397GR11</accession>
<dbReference type="InterPro" id="IPR000690">
    <property type="entry name" value="Matrin/U1-C_Znf_C2H2"/>
</dbReference>
<evidence type="ECO:0000313" key="10">
    <source>
        <dbReference type="Proteomes" id="UP000266861"/>
    </source>
</evidence>
<dbReference type="GO" id="GO:0000398">
    <property type="term" value="P:mRNA splicing, via spliceosome"/>
    <property type="evidence" value="ECO:0007669"/>
    <property type="project" value="InterPro"/>
</dbReference>
<keyword evidence="2" id="KW-0479">Metal-binding</keyword>
<reference evidence="8 10" key="1">
    <citation type="submission" date="2018-08" db="EMBL/GenBank/DDBJ databases">
        <title>Genome and evolution of the arbuscular mycorrhizal fungus Diversispora epigaea (formerly Glomus versiforme) and its bacterial endosymbionts.</title>
        <authorList>
            <person name="Sun X."/>
            <person name="Fei Z."/>
            <person name="Harrison M."/>
        </authorList>
    </citation>
    <scope>NUCLEOTIDE SEQUENCE [LARGE SCALE GENOMIC DNA]</scope>
    <source>
        <strain evidence="8 10">IT104</strain>
    </source>
</reference>
<dbReference type="InterPro" id="IPR040023">
    <property type="entry name" value="WBP4"/>
</dbReference>
<dbReference type="EMBL" id="PQFF01000396">
    <property type="protein sequence ID" value="RHZ53018.1"/>
    <property type="molecule type" value="Genomic_DNA"/>
</dbReference>
<dbReference type="SMART" id="SM00451">
    <property type="entry name" value="ZnF_U1"/>
    <property type="match status" value="1"/>
</dbReference>
<keyword evidence="10" id="KW-1185">Reference proteome</keyword>
<sequence>MLNQFIHSNQTLSLEFSKMADYWVSQKKHWCQYCRIYIADNKPSRSMHEQGKKHKDNMEKFLRNIYRKEEADKKEQDKVKQELKRIEQAAMKQYKRDVALENPGANSSSSFPPPPIINTTYNSSTHSHNSYYDVSSQRSGSQHFNNNNNNDDDDDDGGGGGSSNTIAQITDIKDERDFTESVIGEWRPVTPPPQQLNIKQEPFIKQEPNDDYNSLPPQPIQNDDDDDDDESEDLSNFRVVEKKLSIDEIIVKEEIDNGEKKMMNISFKKRKFGGENKTRNIRKRTD</sequence>
<dbReference type="OrthoDB" id="191651at2759"/>
<feature type="compositionally biased region" description="Polar residues" evidence="6">
    <location>
        <begin position="133"/>
        <end position="144"/>
    </location>
</feature>